<reference evidence="2" key="1">
    <citation type="submission" date="2006-10" db="EMBL/GenBank/DDBJ databases">
        <authorList>
            <person name="Amadeo P."/>
            <person name="Zhao Q."/>
            <person name="Wortman J."/>
            <person name="Fraser-Liggett C."/>
            <person name="Carlton J."/>
        </authorList>
    </citation>
    <scope>NUCLEOTIDE SEQUENCE</scope>
    <source>
        <strain evidence="2">G3</strain>
    </source>
</reference>
<dbReference type="VEuPathDB" id="TrichDB:TVAG_192750"/>
<accession>A2DGY9</accession>
<organism evidence="2 3">
    <name type="scientific">Trichomonas vaginalis (strain ATCC PRA-98 / G3)</name>
    <dbReference type="NCBI Taxonomy" id="412133"/>
    <lineage>
        <taxon>Eukaryota</taxon>
        <taxon>Metamonada</taxon>
        <taxon>Parabasalia</taxon>
        <taxon>Trichomonadida</taxon>
        <taxon>Trichomonadidae</taxon>
        <taxon>Trichomonas</taxon>
    </lineage>
</organism>
<reference evidence="2" key="2">
    <citation type="journal article" date="2007" name="Science">
        <title>Draft genome sequence of the sexually transmitted pathogen Trichomonas vaginalis.</title>
        <authorList>
            <person name="Carlton J.M."/>
            <person name="Hirt R.P."/>
            <person name="Silva J.C."/>
            <person name="Delcher A.L."/>
            <person name="Schatz M."/>
            <person name="Zhao Q."/>
            <person name="Wortman J.R."/>
            <person name="Bidwell S.L."/>
            <person name="Alsmark U.C.M."/>
            <person name="Besteiro S."/>
            <person name="Sicheritz-Ponten T."/>
            <person name="Noel C.J."/>
            <person name="Dacks J.B."/>
            <person name="Foster P.G."/>
            <person name="Simillion C."/>
            <person name="Van de Peer Y."/>
            <person name="Miranda-Saavedra D."/>
            <person name="Barton G.J."/>
            <person name="Westrop G.D."/>
            <person name="Mueller S."/>
            <person name="Dessi D."/>
            <person name="Fiori P.L."/>
            <person name="Ren Q."/>
            <person name="Paulsen I."/>
            <person name="Zhang H."/>
            <person name="Bastida-Corcuera F.D."/>
            <person name="Simoes-Barbosa A."/>
            <person name="Brown M.T."/>
            <person name="Hayes R.D."/>
            <person name="Mukherjee M."/>
            <person name="Okumura C.Y."/>
            <person name="Schneider R."/>
            <person name="Smith A.J."/>
            <person name="Vanacova S."/>
            <person name="Villalvazo M."/>
            <person name="Haas B.J."/>
            <person name="Pertea M."/>
            <person name="Feldblyum T.V."/>
            <person name="Utterback T.R."/>
            <person name="Shu C.L."/>
            <person name="Osoegawa K."/>
            <person name="de Jong P.J."/>
            <person name="Hrdy I."/>
            <person name="Horvathova L."/>
            <person name="Zubacova Z."/>
            <person name="Dolezal P."/>
            <person name="Malik S.B."/>
            <person name="Logsdon J.M. Jr."/>
            <person name="Henze K."/>
            <person name="Gupta A."/>
            <person name="Wang C.C."/>
            <person name="Dunne R.L."/>
            <person name="Upcroft J.A."/>
            <person name="Upcroft P."/>
            <person name="White O."/>
            <person name="Salzberg S.L."/>
            <person name="Tang P."/>
            <person name="Chiu C.-H."/>
            <person name="Lee Y.-S."/>
            <person name="Embley T.M."/>
            <person name="Coombs G.H."/>
            <person name="Mottram J.C."/>
            <person name="Tachezy J."/>
            <person name="Fraser-Liggett C.M."/>
            <person name="Johnson P.J."/>
        </authorList>
    </citation>
    <scope>NUCLEOTIDE SEQUENCE [LARGE SCALE GENOMIC DNA]</scope>
    <source>
        <strain evidence="2">G3</strain>
    </source>
</reference>
<evidence type="ECO:0000256" key="1">
    <source>
        <dbReference type="SAM" id="Coils"/>
    </source>
</evidence>
<feature type="coiled-coil region" evidence="1">
    <location>
        <begin position="92"/>
        <end position="188"/>
    </location>
</feature>
<name>A2DGY9_TRIV3</name>
<keyword evidence="3" id="KW-1185">Reference proteome</keyword>
<evidence type="ECO:0000313" key="2">
    <source>
        <dbReference type="EMBL" id="EAY20299.1"/>
    </source>
</evidence>
<keyword evidence="1" id="KW-0175">Coiled coil</keyword>
<protein>
    <submittedName>
        <fullName evidence="2">Uncharacterized protein</fullName>
    </submittedName>
</protein>
<dbReference type="KEGG" id="tva:5465836"/>
<dbReference type="Proteomes" id="UP000001542">
    <property type="component" value="Unassembled WGS sequence"/>
</dbReference>
<dbReference type="VEuPathDB" id="TrichDB:TVAGG3_0743380"/>
<sequence length="384" mass="44323">MPRKLRKNIRKKRATTLKHPVVKLPSAMQQAATDPSLLAQMYQNPLLAQRVLGSQGGGGLRAALMNKMAMGAGSVGLDGAASSFLKNNPYYLKQVKADTAALKSANDEALKQLQKQDNWKRKHEAEEELKKQERRKIDIENEKKALETKDGQDEISKLELKNKKKQYKNDLRERRNELLKEQKELRLQERFEREINKDDEIKKKIYQNALIAAKNNTLMKLHLEKQKAIEERNELNAQLTANQDVRKQEDYKKLVASVEENKMLTELVKQENESAIKYLNEVERTEQQRDVRNSDNYKMLTLQHKYNEIMAEEIKKRTDAEASAATAAQELIATRQARAKPYINNLTAKNIDLMTKTKALKIMTDLAEEITNLQLKQTEAKQVW</sequence>
<dbReference type="InParanoid" id="A2DGY9"/>
<gene>
    <name evidence="2" type="ORF">TVAG_192750</name>
</gene>
<dbReference type="EMBL" id="DS113199">
    <property type="protein sequence ID" value="EAY20299.1"/>
    <property type="molecule type" value="Genomic_DNA"/>
</dbReference>
<dbReference type="AlphaFoldDB" id="A2DGY9"/>
<proteinExistence type="predicted"/>
<dbReference type="SMR" id="A2DGY9"/>
<evidence type="ECO:0000313" key="3">
    <source>
        <dbReference type="Proteomes" id="UP000001542"/>
    </source>
</evidence>